<dbReference type="GO" id="GO:0102521">
    <property type="term" value="F:tRNA-4-demethylwyosine synthase activity"/>
    <property type="evidence" value="ECO:0007669"/>
    <property type="project" value="UniProtKB-EC"/>
</dbReference>
<dbReference type="SUPFAM" id="SSF102114">
    <property type="entry name" value="Radical SAM enzymes"/>
    <property type="match status" value="1"/>
</dbReference>
<proteinExistence type="inferred from homology"/>
<keyword evidence="8" id="KW-0819">tRNA processing</keyword>
<evidence type="ECO:0000256" key="3">
    <source>
        <dbReference type="ARBA" id="ARBA00010115"/>
    </source>
</evidence>
<evidence type="ECO:0000256" key="1">
    <source>
        <dbReference type="ARBA" id="ARBA00001966"/>
    </source>
</evidence>
<dbReference type="Pfam" id="PF00258">
    <property type="entry name" value="Flavodoxin_1"/>
    <property type="match status" value="1"/>
</dbReference>
<dbReference type="InterPro" id="IPR013785">
    <property type="entry name" value="Aldolase_TIM"/>
</dbReference>
<dbReference type="PROSITE" id="PS50902">
    <property type="entry name" value="FLAVODOXIN_LIKE"/>
    <property type="match status" value="1"/>
</dbReference>
<keyword evidence="19" id="KW-0472">Membrane</keyword>
<evidence type="ECO:0000256" key="12">
    <source>
        <dbReference type="ARBA" id="ARBA00023014"/>
    </source>
</evidence>
<gene>
    <name evidence="22" type="ORF">O3M35_000152</name>
</gene>
<evidence type="ECO:0000256" key="5">
    <source>
        <dbReference type="ARBA" id="ARBA00017596"/>
    </source>
</evidence>
<keyword evidence="9" id="KW-0479">Metal-binding</keyword>
<evidence type="ECO:0000256" key="8">
    <source>
        <dbReference type="ARBA" id="ARBA00022694"/>
    </source>
</evidence>
<dbReference type="CDD" id="cd01335">
    <property type="entry name" value="Radical_SAM"/>
    <property type="match status" value="1"/>
</dbReference>
<dbReference type="InterPro" id="IPR007197">
    <property type="entry name" value="rSAM"/>
</dbReference>
<keyword evidence="19" id="KW-0812">Transmembrane</keyword>
<dbReference type="InterPro" id="IPR034556">
    <property type="entry name" value="tRNA_wybutosine-synthase"/>
</dbReference>
<evidence type="ECO:0000313" key="23">
    <source>
        <dbReference type="Proteomes" id="UP001461498"/>
    </source>
</evidence>
<dbReference type="GO" id="GO:0051539">
    <property type="term" value="F:4 iron, 4 sulfur cluster binding"/>
    <property type="evidence" value="ECO:0007669"/>
    <property type="project" value="UniProtKB-KW"/>
</dbReference>
<comment type="cofactor">
    <cofactor evidence="1">
        <name>[4Fe-4S] cluster</name>
        <dbReference type="ChEBI" id="CHEBI:49883"/>
    </cofactor>
</comment>
<evidence type="ECO:0000313" key="22">
    <source>
        <dbReference type="EMBL" id="KAK9511513.1"/>
    </source>
</evidence>
<evidence type="ECO:0000256" key="16">
    <source>
        <dbReference type="ARBA" id="ARBA00078095"/>
    </source>
</evidence>
<dbReference type="InterPro" id="IPR001094">
    <property type="entry name" value="Flavdoxin-like"/>
</dbReference>
<keyword evidence="10" id="KW-0547">Nucleotide-binding</keyword>
<name>A0AAW1DKQ0_9HEMI</name>
<sequence length="683" mass="78183">MESLILYILFILLSISITIYFTYFNKVKKGSIFKCMSQKNNNKKCDRNEDLCECSGSTEQKRYKRRYIVADKEKLIQNNVCAEHKVQENRVVSIDMLNVYYCTQYGKTKILCEKLSSIANVVVNIHGMSDIDPEEMLLRDVQSEGTISAIVIPTVNDGLPPDTGVWFCKWLNEAATDFRIDKKMYKGLHFAVFGLGNSAYGDNFNIVAKKVDADLKKLGGTRVLPLMLGNEDSSNSLHGSLEDDFQFWIKELELLINNSRKSSSWLTLKVLNEDSSDEEIEEDIVDVEDLVKSNSKKNVTLDKEMITPSLRQVLTKQGYKLIGTHSGVKLCRWTKSMLRGRGGCYKHSFYGIESHRCMEATPSLACANKCVFCWRHHSNPVGTEWKWKMDNPEDIVNGALNNHYNMIKEFKGVPGVLADRFTEGLTAKHCALSLVGEPIMYPEINRLIHLLHDRHISTFLVTNAQFPDAIANLDPVTQLYVSVDASTEDSLKKIDRPLFRDFWKRFLDSLKELSKKGQRTVYRLTLVKSWNFDEIKNYASLVDLGKPDFIEIKGVTYCGDGSDGPNKLTMANVPWHEEVISFVKQLAELLPDYEIASEHEHSNCVLIANKKFYIDGKWHTWIDYDKFQELIANYYSSGGSNTFTAMDYISITPEWAVFGSRERGFDPFEKRWYRKNKKDISGC</sequence>
<dbReference type="GO" id="GO:0010181">
    <property type="term" value="F:FMN binding"/>
    <property type="evidence" value="ECO:0007669"/>
    <property type="project" value="InterPro"/>
</dbReference>
<accession>A0AAW1DKQ0</accession>
<reference evidence="22 23" key="1">
    <citation type="submission" date="2022-12" db="EMBL/GenBank/DDBJ databases">
        <title>Chromosome-level genome assembly of true bugs.</title>
        <authorList>
            <person name="Ma L."/>
            <person name="Li H."/>
        </authorList>
    </citation>
    <scope>NUCLEOTIDE SEQUENCE [LARGE SCALE GENOMIC DNA]</scope>
    <source>
        <strain evidence="22">Lab_2022b</strain>
    </source>
</reference>
<keyword evidence="23" id="KW-1185">Reference proteome</keyword>
<evidence type="ECO:0000256" key="11">
    <source>
        <dbReference type="ARBA" id="ARBA00023004"/>
    </source>
</evidence>
<dbReference type="InterPro" id="IPR008254">
    <property type="entry name" value="Flavodoxin/NO_synth"/>
</dbReference>
<evidence type="ECO:0000256" key="18">
    <source>
        <dbReference type="ARBA" id="ARBA00082357"/>
    </source>
</evidence>
<dbReference type="EMBL" id="JAPXFL010000001">
    <property type="protein sequence ID" value="KAK9511513.1"/>
    <property type="molecule type" value="Genomic_DNA"/>
</dbReference>
<keyword evidence="13" id="KW-0456">Lyase</keyword>
<dbReference type="PRINTS" id="PR00369">
    <property type="entry name" value="FLAVODOXIN"/>
</dbReference>
<dbReference type="Proteomes" id="UP001461498">
    <property type="component" value="Unassembled WGS sequence"/>
</dbReference>
<dbReference type="Gene3D" id="3.40.50.360">
    <property type="match status" value="1"/>
</dbReference>
<evidence type="ECO:0000256" key="4">
    <source>
        <dbReference type="ARBA" id="ARBA00012821"/>
    </source>
</evidence>
<dbReference type="SFLD" id="SFLDS00029">
    <property type="entry name" value="Radical_SAM"/>
    <property type="match status" value="1"/>
</dbReference>
<dbReference type="FunFam" id="3.20.20.70:FF:000196">
    <property type="entry name" value="S-adenosyl-L-methionine-dependent tRNA 4-demethylwyosine synthase"/>
    <property type="match status" value="1"/>
</dbReference>
<comment type="pathway">
    <text evidence="2">tRNA modification; wybutosine-tRNA(Phe) biosynthesis.</text>
</comment>
<comment type="similarity">
    <text evidence="3">Belongs to the TYW1 family.</text>
</comment>
<evidence type="ECO:0000256" key="14">
    <source>
        <dbReference type="ARBA" id="ARBA00025368"/>
    </source>
</evidence>
<comment type="catalytic activity">
    <reaction evidence="15">
        <text>N(1)-methylguanosine(37) in tRNA(Phe) + pyruvate + S-adenosyl-L-methionine = 4-demethylwyosine(37) in tRNA(Phe) + 5'-deoxyadenosine + L-methionine + CO2 + H2O</text>
        <dbReference type="Rhea" id="RHEA:36347"/>
        <dbReference type="Rhea" id="RHEA-COMP:10164"/>
        <dbReference type="Rhea" id="RHEA-COMP:10165"/>
        <dbReference type="ChEBI" id="CHEBI:15361"/>
        <dbReference type="ChEBI" id="CHEBI:15377"/>
        <dbReference type="ChEBI" id="CHEBI:16526"/>
        <dbReference type="ChEBI" id="CHEBI:17319"/>
        <dbReference type="ChEBI" id="CHEBI:57844"/>
        <dbReference type="ChEBI" id="CHEBI:59789"/>
        <dbReference type="ChEBI" id="CHEBI:64315"/>
        <dbReference type="ChEBI" id="CHEBI:73542"/>
        <dbReference type="EC" id="4.1.3.44"/>
    </reaction>
</comment>
<dbReference type="PROSITE" id="PS51918">
    <property type="entry name" value="RADICAL_SAM"/>
    <property type="match status" value="1"/>
</dbReference>
<comment type="function">
    <text evidence="14">Probable component of the wybutosine biosynthesis pathway. Wybutosine is a hyper modified guanosine with a tricyclic base found at the 3'-position adjacent to the anticodon of eukaryotic phenylalanine tRNA. Catalyzes the condensation of N-methylguanine with 2 carbon atoms from pyruvate to form the tricyclic 4-demethylwyosine, an intermediate in wybutosine biosynthesis.</text>
</comment>
<dbReference type="EC" id="4.1.3.44" evidence="4"/>
<dbReference type="AlphaFoldDB" id="A0AAW1DKQ0"/>
<evidence type="ECO:0000256" key="15">
    <source>
        <dbReference type="ARBA" id="ARBA00049466"/>
    </source>
</evidence>
<dbReference type="Gene3D" id="3.20.20.70">
    <property type="entry name" value="Aldolase class I"/>
    <property type="match status" value="1"/>
</dbReference>
<keyword evidence="12" id="KW-0411">Iron-sulfur</keyword>
<dbReference type="SFLD" id="SFLDG01071">
    <property type="entry name" value="tRNA_wybutosine-synthesizing"/>
    <property type="match status" value="1"/>
</dbReference>
<evidence type="ECO:0000256" key="7">
    <source>
        <dbReference type="ARBA" id="ARBA00022691"/>
    </source>
</evidence>
<evidence type="ECO:0000256" key="9">
    <source>
        <dbReference type="ARBA" id="ARBA00022723"/>
    </source>
</evidence>
<evidence type="ECO:0000259" key="21">
    <source>
        <dbReference type="PROSITE" id="PS51918"/>
    </source>
</evidence>
<dbReference type="SFLD" id="SFLDF00284">
    <property type="entry name" value="tRNA_wybutosine-synthesizing"/>
    <property type="match status" value="1"/>
</dbReference>
<evidence type="ECO:0000259" key="20">
    <source>
        <dbReference type="PROSITE" id="PS50902"/>
    </source>
</evidence>
<evidence type="ECO:0000256" key="2">
    <source>
        <dbReference type="ARBA" id="ARBA00004797"/>
    </source>
</evidence>
<keyword evidence="7" id="KW-0949">S-adenosyl-L-methionine</keyword>
<dbReference type="InterPro" id="IPR013917">
    <property type="entry name" value="tRNA_wybutosine-synth"/>
</dbReference>
<keyword evidence="19" id="KW-1133">Transmembrane helix</keyword>
<evidence type="ECO:0000256" key="6">
    <source>
        <dbReference type="ARBA" id="ARBA00022485"/>
    </source>
</evidence>
<organism evidence="22 23">
    <name type="scientific">Rhynocoris fuscipes</name>
    <dbReference type="NCBI Taxonomy" id="488301"/>
    <lineage>
        <taxon>Eukaryota</taxon>
        <taxon>Metazoa</taxon>
        <taxon>Ecdysozoa</taxon>
        <taxon>Arthropoda</taxon>
        <taxon>Hexapoda</taxon>
        <taxon>Insecta</taxon>
        <taxon>Pterygota</taxon>
        <taxon>Neoptera</taxon>
        <taxon>Paraneoptera</taxon>
        <taxon>Hemiptera</taxon>
        <taxon>Heteroptera</taxon>
        <taxon>Panheteroptera</taxon>
        <taxon>Cimicomorpha</taxon>
        <taxon>Reduviidae</taxon>
        <taxon>Harpactorinae</taxon>
        <taxon>Harpactorini</taxon>
        <taxon>Rhynocoris</taxon>
    </lineage>
</organism>
<comment type="caution">
    <text evidence="22">The sequence shown here is derived from an EMBL/GenBank/DDBJ whole genome shotgun (WGS) entry which is preliminary data.</text>
</comment>
<evidence type="ECO:0000256" key="19">
    <source>
        <dbReference type="SAM" id="Phobius"/>
    </source>
</evidence>
<dbReference type="InterPro" id="IPR058240">
    <property type="entry name" value="rSAM_sf"/>
</dbReference>
<dbReference type="PANTHER" id="PTHR13930:SF0">
    <property type="entry name" value="S-ADENOSYL-L-METHIONINE-DEPENDENT TRNA 4-DEMETHYLWYOSINE SYNTHASE TYW1-RELATED"/>
    <property type="match status" value="1"/>
</dbReference>
<dbReference type="Pfam" id="PF08608">
    <property type="entry name" value="Wyosine_form"/>
    <property type="match status" value="1"/>
</dbReference>
<evidence type="ECO:0000256" key="13">
    <source>
        <dbReference type="ARBA" id="ARBA00023239"/>
    </source>
</evidence>
<feature type="transmembrane region" description="Helical" evidence="19">
    <location>
        <begin position="6"/>
        <end position="24"/>
    </location>
</feature>
<dbReference type="GO" id="GO:0031591">
    <property type="term" value="P:wybutosine biosynthetic process"/>
    <property type="evidence" value="ECO:0007669"/>
    <property type="project" value="TreeGrafter"/>
</dbReference>
<dbReference type="Pfam" id="PF04055">
    <property type="entry name" value="Radical_SAM"/>
    <property type="match status" value="1"/>
</dbReference>
<protein>
    <recommendedName>
        <fullName evidence="5">S-adenosyl-L-methionine-dependent tRNA 4-demethylwyosine synthase TYW1</fullName>
        <ecNumber evidence="4">4.1.3.44</ecNumber>
    </recommendedName>
    <alternativeName>
        <fullName evidence="18">Radical S-adenosyl methionine and flavodoxin domain-containing protein 1</fullName>
    </alternativeName>
    <alternativeName>
        <fullName evidence="16">tRNA wybutosine-synthesizing protein 1 homolog</fullName>
    </alternativeName>
    <alternativeName>
        <fullName evidence="17">tRNA-yW-synthesizing protein</fullName>
    </alternativeName>
</protein>
<keyword evidence="6" id="KW-0004">4Fe-4S</keyword>
<dbReference type="GO" id="GO:0046872">
    <property type="term" value="F:metal ion binding"/>
    <property type="evidence" value="ECO:0007669"/>
    <property type="project" value="UniProtKB-KW"/>
</dbReference>
<evidence type="ECO:0000256" key="10">
    <source>
        <dbReference type="ARBA" id="ARBA00022741"/>
    </source>
</evidence>
<dbReference type="PANTHER" id="PTHR13930">
    <property type="entry name" value="S-ADENOSYL-L-METHIONINE-DEPENDENT TRNA 4-DEMETHYLWYOSINE SYNTHASE"/>
    <property type="match status" value="1"/>
</dbReference>
<feature type="domain" description="Radical SAM core" evidence="21">
    <location>
        <begin position="350"/>
        <end position="596"/>
    </location>
</feature>
<evidence type="ECO:0000256" key="17">
    <source>
        <dbReference type="ARBA" id="ARBA00081169"/>
    </source>
</evidence>
<dbReference type="SUPFAM" id="SSF52218">
    <property type="entry name" value="Flavoproteins"/>
    <property type="match status" value="1"/>
</dbReference>
<dbReference type="InterPro" id="IPR029039">
    <property type="entry name" value="Flavoprotein-like_sf"/>
</dbReference>
<feature type="domain" description="Flavodoxin-like" evidence="20">
    <location>
        <begin position="97"/>
        <end position="253"/>
    </location>
</feature>
<keyword evidence="11" id="KW-0408">Iron</keyword>